<dbReference type="PROSITE" id="PS51746">
    <property type="entry name" value="PPM_2"/>
    <property type="match status" value="1"/>
</dbReference>
<dbReference type="EC" id="3.1.3.16" evidence="4"/>
<dbReference type="PROSITE" id="PS01032">
    <property type="entry name" value="PPM_1"/>
    <property type="match status" value="1"/>
</dbReference>
<comment type="cofactor">
    <cofactor evidence="1">
        <name>Mn(2+)</name>
        <dbReference type="ChEBI" id="CHEBI:29035"/>
    </cofactor>
</comment>
<dbReference type="PANTHER" id="PTHR13832">
    <property type="entry name" value="PROTEIN PHOSPHATASE 2C"/>
    <property type="match status" value="1"/>
</dbReference>
<dbReference type="GO" id="GO:0004722">
    <property type="term" value="F:protein serine/threonine phosphatase activity"/>
    <property type="evidence" value="ECO:0007669"/>
    <property type="project" value="UniProtKB-EC"/>
</dbReference>
<evidence type="ECO:0000259" key="12">
    <source>
        <dbReference type="PROSITE" id="PS51746"/>
    </source>
</evidence>
<comment type="catalytic activity">
    <reaction evidence="9">
        <text>O-phospho-L-threonyl-[protein] + H2O = L-threonyl-[protein] + phosphate</text>
        <dbReference type="Rhea" id="RHEA:47004"/>
        <dbReference type="Rhea" id="RHEA-COMP:11060"/>
        <dbReference type="Rhea" id="RHEA-COMP:11605"/>
        <dbReference type="ChEBI" id="CHEBI:15377"/>
        <dbReference type="ChEBI" id="CHEBI:30013"/>
        <dbReference type="ChEBI" id="CHEBI:43474"/>
        <dbReference type="ChEBI" id="CHEBI:61977"/>
        <dbReference type="EC" id="3.1.3.16"/>
    </reaction>
    <physiologicalReaction direction="left-to-right" evidence="9">
        <dbReference type="Rhea" id="RHEA:47005"/>
    </physiologicalReaction>
</comment>
<dbReference type="SMART" id="SM00332">
    <property type="entry name" value="PP2Cc"/>
    <property type="match status" value="1"/>
</dbReference>
<keyword evidence="6 10" id="KW-0378">Hydrolase</keyword>
<evidence type="ECO:0000256" key="8">
    <source>
        <dbReference type="ARBA" id="ARBA00023211"/>
    </source>
</evidence>
<dbReference type="GO" id="GO:0046872">
    <property type="term" value="F:metal ion binding"/>
    <property type="evidence" value="ECO:0007669"/>
    <property type="project" value="UniProtKB-KW"/>
</dbReference>
<accession>A0A139ANK3</accession>
<evidence type="ECO:0000256" key="1">
    <source>
        <dbReference type="ARBA" id="ARBA00001936"/>
    </source>
</evidence>
<dbReference type="InterPro" id="IPR001932">
    <property type="entry name" value="PPM-type_phosphatase-like_dom"/>
</dbReference>
<evidence type="ECO:0000256" key="4">
    <source>
        <dbReference type="ARBA" id="ARBA00013081"/>
    </source>
</evidence>
<feature type="compositionally biased region" description="Basic and acidic residues" evidence="11">
    <location>
        <begin position="8"/>
        <end position="20"/>
    </location>
</feature>
<protein>
    <recommendedName>
        <fullName evidence="4">protein-serine/threonine phosphatase</fullName>
        <ecNumber evidence="4">3.1.3.16</ecNumber>
    </recommendedName>
</protein>
<sequence length="314" mass="34165">MGQTLSEPVRDKHTSEELDPKSAYGASSMQGWRISMEDAHTTILRLPNRAPPFGNSATTMFDAKLHHSFYGVFDGHGGASVAQYAGKRLHWKVAQQEEFAKGDFETALKKGFLSIDDELRDDPDFQNDPSGCTAVVAIVTDDDVIYVANAGDSRCVLCSDGKAVAMSEDHKPGNPDESARIMRGGGFVEYGRVNGNLALSRALGDFEFKQNPSLPPEEQVVTAFPDVVARKVTPSDEFLVLACDGIWDVLDNQQVCDFVSRAVSEQKPLGVVCEDLMDRCLAPDRRASELGGIGCDNMTVVVVALLKGKSFAQW</sequence>
<dbReference type="Proteomes" id="UP000070544">
    <property type="component" value="Unassembled WGS sequence"/>
</dbReference>
<comment type="cofactor">
    <cofactor evidence="2">
        <name>Mg(2+)</name>
        <dbReference type="ChEBI" id="CHEBI:18420"/>
    </cofactor>
</comment>
<dbReference type="EMBL" id="KQ965743">
    <property type="protein sequence ID" value="KXS18075.1"/>
    <property type="molecule type" value="Genomic_DNA"/>
</dbReference>
<dbReference type="STRING" id="1344416.A0A139ANK3"/>
<proteinExistence type="inferred from homology"/>
<comment type="similarity">
    <text evidence="3 10">Belongs to the PP2C family.</text>
</comment>
<evidence type="ECO:0000256" key="5">
    <source>
        <dbReference type="ARBA" id="ARBA00022723"/>
    </source>
</evidence>
<name>A0A139ANK3_GONPJ</name>
<evidence type="ECO:0000256" key="2">
    <source>
        <dbReference type="ARBA" id="ARBA00001946"/>
    </source>
</evidence>
<dbReference type="PANTHER" id="PTHR13832:SF565">
    <property type="entry name" value="AT28366P-RELATED"/>
    <property type="match status" value="1"/>
</dbReference>
<dbReference type="CDD" id="cd00143">
    <property type="entry name" value="PP2Cc"/>
    <property type="match status" value="1"/>
</dbReference>
<dbReference type="SMART" id="SM00331">
    <property type="entry name" value="PP2C_SIG"/>
    <property type="match status" value="1"/>
</dbReference>
<dbReference type="InterPro" id="IPR000222">
    <property type="entry name" value="PP2C_BS"/>
</dbReference>
<dbReference type="OrthoDB" id="10264738at2759"/>
<dbReference type="Gene3D" id="3.60.40.10">
    <property type="entry name" value="PPM-type phosphatase domain"/>
    <property type="match status" value="1"/>
</dbReference>
<keyword evidence="8" id="KW-0464">Manganese</keyword>
<dbReference type="OMA" id="GPGIRNQ"/>
<dbReference type="InterPro" id="IPR015655">
    <property type="entry name" value="PP2C"/>
</dbReference>
<evidence type="ECO:0000256" key="11">
    <source>
        <dbReference type="SAM" id="MobiDB-lite"/>
    </source>
</evidence>
<keyword evidence="7 10" id="KW-0904">Protein phosphatase</keyword>
<evidence type="ECO:0000313" key="14">
    <source>
        <dbReference type="Proteomes" id="UP000070544"/>
    </source>
</evidence>
<evidence type="ECO:0000256" key="6">
    <source>
        <dbReference type="ARBA" id="ARBA00022801"/>
    </source>
</evidence>
<dbReference type="InterPro" id="IPR036457">
    <property type="entry name" value="PPM-type-like_dom_sf"/>
</dbReference>
<evidence type="ECO:0000256" key="9">
    <source>
        <dbReference type="ARBA" id="ARBA00048832"/>
    </source>
</evidence>
<keyword evidence="5" id="KW-0479">Metal-binding</keyword>
<dbReference type="FunFam" id="3.60.40.10:FF:000016">
    <property type="entry name" value="Protein phosphatase 2C"/>
    <property type="match status" value="1"/>
</dbReference>
<keyword evidence="14" id="KW-1185">Reference proteome</keyword>
<dbReference type="SUPFAM" id="SSF81606">
    <property type="entry name" value="PP2C-like"/>
    <property type="match status" value="1"/>
</dbReference>
<evidence type="ECO:0000313" key="13">
    <source>
        <dbReference type="EMBL" id="KXS18075.1"/>
    </source>
</evidence>
<reference evidence="13 14" key="1">
    <citation type="journal article" date="2015" name="Genome Biol. Evol.">
        <title>Phylogenomic analyses indicate that early fungi evolved digesting cell walls of algal ancestors of land plants.</title>
        <authorList>
            <person name="Chang Y."/>
            <person name="Wang S."/>
            <person name="Sekimoto S."/>
            <person name="Aerts A.L."/>
            <person name="Choi C."/>
            <person name="Clum A."/>
            <person name="LaButti K.M."/>
            <person name="Lindquist E.A."/>
            <person name="Yee Ngan C."/>
            <person name="Ohm R.A."/>
            <person name="Salamov A.A."/>
            <person name="Grigoriev I.V."/>
            <person name="Spatafora J.W."/>
            <person name="Berbee M.L."/>
        </authorList>
    </citation>
    <scope>NUCLEOTIDE SEQUENCE [LARGE SCALE GENOMIC DNA]</scope>
    <source>
        <strain evidence="13 14">JEL478</strain>
    </source>
</reference>
<dbReference type="AlphaFoldDB" id="A0A139ANK3"/>
<gene>
    <name evidence="13" type="ORF">M427DRAFT_96196</name>
</gene>
<evidence type="ECO:0000256" key="10">
    <source>
        <dbReference type="RuleBase" id="RU003465"/>
    </source>
</evidence>
<evidence type="ECO:0000256" key="3">
    <source>
        <dbReference type="ARBA" id="ARBA00006702"/>
    </source>
</evidence>
<organism evidence="13 14">
    <name type="scientific">Gonapodya prolifera (strain JEL478)</name>
    <name type="common">Monoblepharis prolifera</name>
    <dbReference type="NCBI Taxonomy" id="1344416"/>
    <lineage>
        <taxon>Eukaryota</taxon>
        <taxon>Fungi</taxon>
        <taxon>Fungi incertae sedis</taxon>
        <taxon>Chytridiomycota</taxon>
        <taxon>Chytridiomycota incertae sedis</taxon>
        <taxon>Monoblepharidomycetes</taxon>
        <taxon>Monoblepharidales</taxon>
        <taxon>Gonapodyaceae</taxon>
        <taxon>Gonapodya</taxon>
    </lineage>
</organism>
<feature type="region of interest" description="Disordered" evidence="11">
    <location>
        <begin position="1"/>
        <end position="23"/>
    </location>
</feature>
<dbReference type="Pfam" id="PF00481">
    <property type="entry name" value="PP2C"/>
    <property type="match status" value="1"/>
</dbReference>
<feature type="domain" description="PPM-type phosphatase" evidence="12">
    <location>
        <begin position="23"/>
        <end position="305"/>
    </location>
</feature>
<evidence type="ECO:0000256" key="7">
    <source>
        <dbReference type="ARBA" id="ARBA00022912"/>
    </source>
</evidence>